<keyword evidence="2" id="KW-1185">Reference proteome</keyword>
<dbReference type="OrthoDB" id="3697269at2"/>
<protein>
    <submittedName>
        <fullName evidence="1">Uncharacterized protein</fullName>
    </submittedName>
</protein>
<evidence type="ECO:0000313" key="1">
    <source>
        <dbReference type="EMBL" id="OLR91402.1"/>
    </source>
</evidence>
<comment type="caution">
    <text evidence="1">The sequence shown here is derived from an EMBL/GenBank/DDBJ whole genome shotgun (WGS) entry which is preliminary data.</text>
</comment>
<proteinExistence type="predicted"/>
<dbReference type="STRING" id="1193682.BJP25_00730"/>
<dbReference type="RefSeq" id="WP_075976799.1">
    <property type="nucleotide sequence ID" value="NZ_MKQR01000023.1"/>
</dbReference>
<dbReference type="Proteomes" id="UP000186040">
    <property type="component" value="Unassembled WGS sequence"/>
</dbReference>
<reference evidence="1 2" key="1">
    <citation type="submission" date="2016-10" db="EMBL/GenBank/DDBJ databases">
        <title>The Draft Genome Sequence of Actinokineospora bangkokensis 44EHWT reveals the biosynthetic pathway of antifungal compounds Thailandins with unusual extender unit butylmalonyl-CoA.</title>
        <authorList>
            <person name="Greule A."/>
            <person name="Intra B."/>
            <person name="Flemming S."/>
            <person name="Rommel M.G."/>
            <person name="Panbangred W."/>
            <person name="Bechthold A."/>
        </authorList>
    </citation>
    <scope>NUCLEOTIDE SEQUENCE [LARGE SCALE GENOMIC DNA]</scope>
    <source>
        <strain evidence="1 2">44EHW</strain>
    </source>
</reference>
<dbReference type="AlphaFoldDB" id="A0A1Q9LH79"/>
<name>A0A1Q9LH79_9PSEU</name>
<accession>A0A1Q9LH79</accession>
<organism evidence="1 2">
    <name type="scientific">Actinokineospora bangkokensis</name>
    <dbReference type="NCBI Taxonomy" id="1193682"/>
    <lineage>
        <taxon>Bacteria</taxon>
        <taxon>Bacillati</taxon>
        <taxon>Actinomycetota</taxon>
        <taxon>Actinomycetes</taxon>
        <taxon>Pseudonocardiales</taxon>
        <taxon>Pseudonocardiaceae</taxon>
        <taxon>Actinokineospora</taxon>
    </lineage>
</organism>
<evidence type="ECO:0000313" key="2">
    <source>
        <dbReference type="Proteomes" id="UP000186040"/>
    </source>
</evidence>
<dbReference type="EMBL" id="MKQR01000023">
    <property type="protein sequence ID" value="OLR91402.1"/>
    <property type="molecule type" value="Genomic_DNA"/>
</dbReference>
<gene>
    <name evidence="1" type="ORF">BJP25_00730</name>
</gene>
<sequence>MTESRRVLVLHLATGGEPLVFALSPRAGKSLLPRLAVLMGSGGVESTDLEDGTSVAINFGHVVSAHFDSFPGNARVYGVPQRQSGFGG</sequence>